<reference evidence="2 3" key="1">
    <citation type="submission" date="2019-11" db="EMBL/GenBank/DDBJ databases">
        <title>Novel species isolated from a subtropical stream in China.</title>
        <authorList>
            <person name="Lu H."/>
        </authorList>
    </citation>
    <scope>NUCLEOTIDE SEQUENCE [LARGE SCALE GENOMIC DNA]</scope>
    <source>
        <strain evidence="2 3">FT92W</strain>
    </source>
</reference>
<feature type="signal peptide" evidence="1">
    <location>
        <begin position="1"/>
        <end position="19"/>
    </location>
</feature>
<keyword evidence="3" id="KW-1185">Reference proteome</keyword>
<accession>A0A7X2LWH0</accession>
<gene>
    <name evidence="2" type="ORF">GJ700_30195</name>
</gene>
<evidence type="ECO:0000256" key="1">
    <source>
        <dbReference type="SAM" id="SignalP"/>
    </source>
</evidence>
<dbReference type="Proteomes" id="UP000446768">
    <property type="component" value="Unassembled WGS sequence"/>
</dbReference>
<proteinExistence type="predicted"/>
<protein>
    <submittedName>
        <fullName evidence="2">Uncharacterized protein</fullName>
    </submittedName>
</protein>
<evidence type="ECO:0000313" key="3">
    <source>
        <dbReference type="Proteomes" id="UP000446768"/>
    </source>
</evidence>
<feature type="chain" id="PRO_5030526383" evidence="1">
    <location>
        <begin position="20"/>
        <end position="188"/>
    </location>
</feature>
<name>A0A7X2LWH0_9BURK</name>
<dbReference type="RefSeq" id="WP_154381071.1">
    <property type="nucleotide sequence ID" value="NZ_WKJJ01000026.1"/>
</dbReference>
<dbReference type="EMBL" id="WKJJ01000026">
    <property type="protein sequence ID" value="MRV75993.1"/>
    <property type="molecule type" value="Genomic_DNA"/>
</dbReference>
<dbReference type="AlphaFoldDB" id="A0A7X2LWH0"/>
<keyword evidence="1" id="KW-0732">Signal</keyword>
<comment type="caution">
    <text evidence="2">The sequence shown here is derived from an EMBL/GenBank/DDBJ whole genome shotgun (WGS) entry which is preliminary data.</text>
</comment>
<evidence type="ECO:0000313" key="2">
    <source>
        <dbReference type="EMBL" id="MRV75993.1"/>
    </source>
</evidence>
<organism evidence="2 3">
    <name type="scientific">Pseudoduganella rivuli</name>
    <dbReference type="NCBI Taxonomy" id="2666085"/>
    <lineage>
        <taxon>Bacteria</taxon>
        <taxon>Pseudomonadati</taxon>
        <taxon>Pseudomonadota</taxon>
        <taxon>Betaproteobacteria</taxon>
        <taxon>Burkholderiales</taxon>
        <taxon>Oxalobacteraceae</taxon>
        <taxon>Telluria group</taxon>
        <taxon>Pseudoduganella</taxon>
    </lineage>
</organism>
<sequence length="188" mass="21079">MKKQLFAVLYACVCLSAGAAEYLGFDLGTLTYDNAKKQLQAANAPFEDTWGYQGYVQDLPSLKVLGYEKFNKYGNVKEAWLQFSPKKVLYKITVQYNDAGDTFKLLKDALDTKYGRATQHGAGFETEYRYRDGKADITLHRNTFGFGNDQVTSLIYVWPALIGEVKQMQAAIEADIKKKNAKKAGADL</sequence>